<protein>
    <submittedName>
        <fullName evidence="1">Uncharacterized protein</fullName>
    </submittedName>
</protein>
<dbReference type="Proteomes" id="UP000005819">
    <property type="component" value="Unassembled WGS sequence"/>
</dbReference>
<proteinExistence type="predicted"/>
<evidence type="ECO:0000313" key="1">
    <source>
        <dbReference type="EMBL" id="EDS03012.1"/>
    </source>
</evidence>
<dbReference type="eggNOG" id="ENOG5033PC3">
    <property type="taxonomic scope" value="Bacteria"/>
</dbReference>
<sequence>MTPQEQERNLSQNIIDSLCHISERPDGWLPHIVFVEEEGEDGYPCYVRYNLLDYHADGTCTLQRPNTDVQETDRELREINVDWLITIWNWYKELCAEQNLSSKEYSRPPFRGGDFVRLTDDAIAEIRRIFGDIPADYRRNMLLQVKYMRQNSANSSWHIGVQDIHEDDVLEFDSNFLRSATVDDISSLSNKERFYAFVWSCNHLNRSVSDAELLDAWRNGPSRSAIDEEDETEYEVERLTLDELAERINDECFNDTEDYVRFIQITD</sequence>
<reference evidence="1" key="2">
    <citation type="submission" date="2013-09" db="EMBL/GenBank/DDBJ databases">
        <title>Draft genome sequence of Alistipes putredinis (DSM 17216).</title>
        <authorList>
            <person name="Sudarsanam P."/>
            <person name="Ley R."/>
            <person name="Guruge J."/>
            <person name="Turnbaugh P.J."/>
            <person name="Mahowald M."/>
            <person name="Liep D."/>
            <person name="Gordon J."/>
        </authorList>
    </citation>
    <scope>NUCLEOTIDE SEQUENCE</scope>
    <source>
        <strain evidence="1">DSM 17216</strain>
    </source>
</reference>
<evidence type="ECO:0000313" key="2">
    <source>
        <dbReference type="Proteomes" id="UP000005819"/>
    </source>
</evidence>
<dbReference type="HOGENOM" id="CLU_1264828_0_0_10"/>
<dbReference type="EMBL" id="ABFK02000020">
    <property type="protein sequence ID" value="EDS03012.1"/>
    <property type="molecule type" value="Genomic_DNA"/>
</dbReference>
<name>B0MZH6_9BACT</name>
<comment type="caution">
    <text evidence="1">The sequence shown here is derived from an EMBL/GenBank/DDBJ whole genome shotgun (WGS) entry which is preliminary data.</text>
</comment>
<organism evidence="1 2">
    <name type="scientific">Alistipes putredinis DSM 17216</name>
    <dbReference type="NCBI Taxonomy" id="445970"/>
    <lineage>
        <taxon>Bacteria</taxon>
        <taxon>Pseudomonadati</taxon>
        <taxon>Bacteroidota</taxon>
        <taxon>Bacteroidia</taxon>
        <taxon>Bacteroidales</taxon>
        <taxon>Rikenellaceae</taxon>
        <taxon>Alistipes</taxon>
    </lineage>
</organism>
<dbReference type="AlphaFoldDB" id="B0MZH6"/>
<accession>B0MZH6</accession>
<reference evidence="1" key="1">
    <citation type="submission" date="2007-10" db="EMBL/GenBank/DDBJ databases">
        <authorList>
            <person name="Fulton L."/>
            <person name="Clifton S."/>
            <person name="Fulton B."/>
            <person name="Xu J."/>
            <person name="Minx P."/>
            <person name="Pepin K.H."/>
            <person name="Johnson M."/>
            <person name="Thiruvilangam P."/>
            <person name="Bhonagiri V."/>
            <person name="Nash W.E."/>
            <person name="Mardis E.R."/>
            <person name="Wilson R.K."/>
        </authorList>
    </citation>
    <scope>NUCLEOTIDE SEQUENCE [LARGE SCALE GENOMIC DNA]</scope>
    <source>
        <strain evidence="1">DSM 17216</strain>
    </source>
</reference>
<gene>
    <name evidence="1" type="ORF">ALIPUT_02550</name>
</gene>
<keyword evidence="2" id="KW-1185">Reference proteome</keyword>